<feature type="domain" description="MYND-type" evidence="6">
    <location>
        <begin position="98"/>
        <end position="134"/>
    </location>
</feature>
<protein>
    <recommendedName>
        <fullName evidence="6">MYND-type domain-containing protein</fullName>
    </recommendedName>
</protein>
<dbReference type="Pfam" id="PF01753">
    <property type="entry name" value="zf-MYND"/>
    <property type="match status" value="1"/>
</dbReference>
<gene>
    <name evidence="7" type="ORF">B0H67DRAFT_549299</name>
</gene>
<evidence type="ECO:0000256" key="4">
    <source>
        <dbReference type="PROSITE-ProRule" id="PRU00134"/>
    </source>
</evidence>
<keyword evidence="3" id="KW-0862">Zinc</keyword>
<keyword evidence="1" id="KW-0479">Metal-binding</keyword>
<evidence type="ECO:0000256" key="1">
    <source>
        <dbReference type="ARBA" id="ARBA00022723"/>
    </source>
</evidence>
<dbReference type="PROSITE" id="PS50865">
    <property type="entry name" value="ZF_MYND_2"/>
    <property type="match status" value="1"/>
</dbReference>
<feature type="region of interest" description="Disordered" evidence="5">
    <location>
        <begin position="1"/>
        <end position="71"/>
    </location>
</feature>
<proteinExistence type="predicted"/>
<dbReference type="SUPFAM" id="SSF144232">
    <property type="entry name" value="HIT/MYND zinc finger-like"/>
    <property type="match status" value="1"/>
</dbReference>
<feature type="compositionally biased region" description="Basic residues" evidence="5">
    <location>
        <begin position="1"/>
        <end position="10"/>
    </location>
</feature>
<dbReference type="AlphaFoldDB" id="A0AA40BCR7"/>
<comment type="caution">
    <text evidence="7">The sequence shown here is derived from an EMBL/GenBank/DDBJ whole genome shotgun (WGS) entry which is preliminary data.</text>
</comment>
<dbReference type="Proteomes" id="UP001172102">
    <property type="component" value="Unassembled WGS sequence"/>
</dbReference>
<name>A0AA40BCR7_9PEZI</name>
<organism evidence="7 8">
    <name type="scientific">Lasiosphaeris hirsuta</name>
    <dbReference type="NCBI Taxonomy" id="260670"/>
    <lineage>
        <taxon>Eukaryota</taxon>
        <taxon>Fungi</taxon>
        <taxon>Dikarya</taxon>
        <taxon>Ascomycota</taxon>
        <taxon>Pezizomycotina</taxon>
        <taxon>Sordariomycetes</taxon>
        <taxon>Sordariomycetidae</taxon>
        <taxon>Sordariales</taxon>
        <taxon>Lasiosphaeriaceae</taxon>
        <taxon>Lasiosphaeris</taxon>
    </lineage>
</organism>
<dbReference type="GO" id="GO:0008270">
    <property type="term" value="F:zinc ion binding"/>
    <property type="evidence" value="ECO:0007669"/>
    <property type="project" value="UniProtKB-KW"/>
</dbReference>
<evidence type="ECO:0000259" key="6">
    <source>
        <dbReference type="PROSITE" id="PS50865"/>
    </source>
</evidence>
<reference evidence="7" key="1">
    <citation type="submission" date="2023-06" db="EMBL/GenBank/DDBJ databases">
        <title>Genome-scale phylogeny and comparative genomics of the fungal order Sordariales.</title>
        <authorList>
            <consortium name="Lawrence Berkeley National Laboratory"/>
            <person name="Hensen N."/>
            <person name="Bonometti L."/>
            <person name="Westerberg I."/>
            <person name="Brannstrom I.O."/>
            <person name="Guillou S."/>
            <person name="Cros-Aarteil S."/>
            <person name="Calhoun S."/>
            <person name="Haridas S."/>
            <person name="Kuo A."/>
            <person name="Mondo S."/>
            <person name="Pangilinan J."/>
            <person name="Riley R."/>
            <person name="Labutti K."/>
            <person name="Andreopoulos B."/>
            <person name="Lipzen A."/>
            <person name="Chen C."/>
            <person name="Yanf M."/>
            <person name="Daum C."/>
            <person name="Ng V."/>
            <person name="Clum A."/>
            <person name="Steindorff A."/>
            <person name="Ohm R."/>
            <person name="Martin F."/>
            <person name="Silar P."/>
            <person name="Natvig D."/>
            <person name="Lalanne C."/>
            <person name="Gautier V."/>
            <person name="Ament-Velasquez S.L."/>
            <person name="Kruys A."/>
            <person name="Hutchinson M.I."/>
            <person name="Powell A.J."/>
            <person name="Barry K."/>
            <person name="Miller A.N."/>
            <person name="Grigoriev I.V."/>
            <person name="Debuchy R."/>
            <person name="Gladieux P."/>
            <person name="Thoren M.H."/>
            <person name="Johannesson H."/>
        </authorList>
    </citation>
    <scope>NUCLEOTIDE SEQUENCE</scope>
    <source>
        <strain evidence="7">SMH4607-1</strain>
    </source>
</reference>
<dbReference type="InterPro" id="IPR002893">
    <property type="entry name" value="Znf_MYND"/>
</dbReference>
<keyword evidence="2 4" id="KW-0863">Zinc-finger</keyword>
<evidence type="ECO:0000313" key="8">
    <source>
        <dbReference type="Proteomes" id="UP001172102"/>
    </source>
</evidence>
<evidence type="ECO:0000313" key="7">
    <source>
        <dbReference type="EMBL" id="KAK0731558.1"/>
    </source>
</evidence>
<keyword evidence="8" id="KW-1185">Reference proteome</keyword>
<accession>A0AA40BCR7</accession>
<dbReference type="EMBL" id="JAUKUA010000001">
    <property type="protein sequence ID" value="KAK0731558.1"/>
    <property type="molecule type" value="Genomic_DNA"/>
</dbReference>
<evidence type="ECO:0000256" key="2">
    <source>
        <dbReference type="ARBA" id="ARBA00022771"/>
    </source>
</evidence>
<sequence>MGKRTHKKKGGVAASKDQTATEATPVEATPVEASPIIQAEASKPNEAPLEPSEASSAQGQAPKPDANPEGIISFSFHRKHREVGNELNTTSDEHKKDCIMCSKPGTMACSRCQQAKYCSRECQMNDWQLHKQFCKTFAGNDGTPARPSPDHHRFLFFPAYTNKPRLIWAKSKARGSGEADMVVLQHEDIAAFIEKTGITPSTSTCIFPTDNRPRKVCGFQHRLVFIMLRDDEEHRITDANHVNRSINGLAQPGLISPLMGPVIAFASDDLECSSDTASAFVDMDPRYIRHVADFFYLWDQNACVPFPKRVRYPILPAMKLSDLSEPFNVAMGITETFQPVWVPEAAPFGGPQQNYPMTLAFMVGLTWYIRQASPRAVMESMAAEKRGHLPRRWKGPKLLWLGNCVALIRKEEGDFDMRFLQSNHLVGSAIFVHGKGAALHHFHVDALDRYLDDVYKKRMAPTKEGFAEFWTRYVEKCVGLGIMEAGKEPKSPYELEEGSEDILGCNTEYVASLIKTHPRQIWAGIVGDMKGEDEN</sequence>
<evidence type="ECO:0000256" key="3">
    <source>
        <dbReference type="ARBA" id="ARBA00022833"/>
    </source>
</evidence>
<evidence type="ECO:0000256" key="5">
    <source>
        <dbReference type="SAM" id="MobiDB-lite"/>
    </source>
</evidence>
<feature type="compositionally biased region" description="Low complexity" evidence="5">
    <location>
        <begin position="20"/>
        <end position="33"/>
    </location>
</feature>
<dbReference type="Gene3D" id="6.10.140.2220">
    <property type="match status" value="1"/>
</dbReference>